<name>A0A934Q2V7_9BURK</name>
<accession>A0A934Q2V7</accession>
<evidence type="ECO:0000313" key="2">
    <source>
        <dbReference type="EMBL" id="MBK0393531.1"/>
    </source>
</evidence>
<keyword evidence="3" id="KW-1185">Reference proteome</keyword>
<feature type="transmembrane region" description="Helical" evidence="1">
    <location>
        <begin position="41"/>
        <end position="58"/>
    </location>
</feature>
<organism evidence="2 3">
    <name type="scientific">Ramlibacter algicola</name>
    <dbReference type="NCBI Taxonomy" id="2795217"/>
    <lineage>
        <taxon>Bacteria</taxon>
        <taxon>Pseudomonadati</taxon>
        <taxon>Pseudomonadota</taxon>
        <taxon>Betaproteobacteria</taxon>
        <taxon>Burkholderiales</taxon>
        <taxon>Comamonadaceae</taxon>
        <taxon>Ramlibacter</taxon>
    </lineage>
</organism>
<sequence length="102" mass="11730">MIEMNGRSITELLFRVIVLFMGLIAFLMAFHNWDAGKLRSVLWDCGAGFTALYLANILELSGKVRWREALFNKQRWKITPIGAVCQFFAIISFLLWALAGWM</sequence>
<keyword evidence="1" id="KW-1133">Transmembrane helix</keyword>
<keyword evidence="1" id="KW-0812">Transmembrane</keyword>
<feature type="transmembrane region" description="Helical" evidence="1">
    <location>
        <begin position="12"/>
        <end position="29"/>
    </location>
</feature>
<comment type="caution">
    <text evidence="2">The sequence shown here is derived from an EMBL/GenBank/DDBJ whole genome shotgun (WGS) entry which is preliminary data.</text>
</comment>
<feature type="transmembrane region" description="Helical" evidence="1">
    <location>
        <begin position="78"/>
        <end position="99"/>
    </location>
</feature>
<dbReference type="Proteomes" id="UP000617041">
    <property type="component" value="Unassembled WGS sequence"/>
</dbReference>
<dbReference type="AlphaFoldDB" id="A0A934Q2V7"/>
<evidence type="ECO:0000313" key="3">
    <source>
        <dbReference type="Proteomes" id="UP000617041"/>
    </source>
</evidence>
<evidence type="ECO:0000256" key="1">
    <source>
        <dbReference type="SAM" id="Phobius"/>
    </source>
</evidence>
<reference evidence="2" key="1">
    <citation type="submission" date="2020-12" db="EMBL/GenBank/DDBJ databases">
        <title>Ramlibacter sp. nov., isolated from a freshwater alga, Cryptomonas.</title>
        <authorList>
            <person name="Kim H.M."/>
            <person name="Jeon C.O."/>
        </authorList>
    </citation>
    <scope>NUCLEOTIDE SEQUENCE</scope>
    <source>
        <strain evidence="2">CrO1</strain>
    </source>
</reference>
<keyword evidence="1" id="KW-0472">Membrane</keyword>
<dbReference type="EMBL" id="JAEDAO010000001">
    <property type="protein sequence ID" value="MBK0393531.1"/>
    <property type="molecule type" value="Genomic_DNA"/>
</dbReference>
<proteinExistence type="predicted"/>
<gene>
    <name evidence="2" type="ORF">I8E28_13105</name>
</gene>
<dbReference type="RefSeq" id="WP_200788496.1">
    <property type="nucleotide sequence ID" value="NZ_JAEDAO010000001.1"/>
</dbReference>
<protein>
    <submittedName>
        <fullName evidence="2">Uncharacterized protein</fullName>
    </submittedName>
</protein>